<accession>A0A399NUJ9</accession>
<dbReference type="InterPro" id="IPR004711">
    <property type="entry name" value="Benzoate_Transporter"/>
</dbReference>
<feature type="transmembrane region" description="Helical" evidence="1">
    <location>
        <begin position="48"/>
        <end position="68"/>
    </location>
</feature>
<reference evidence="2 3" key="1">
    <citation type="submission" date="2018-08" db="EMBL/GenBank/DDBJ databases">
        <title>Genome Sequence of Clavibacter michiganensis Subspecies type strains, and the Atypical Peach-Colored Strains Isolated from Tomato.</title>
        <authorList>
            <person name="Osdaghi E."/>
            <person name="Portier P."/>
            <person name="Briand M."/>
            <person name="Jacques M.-A."/>
        </authorList>
    </citation>
    <scope>NUCLEOTIDE SEQUENCE [LARGE SCALE GENOMIC DNA]</scope>
    <source>
        <strain evidence="2 3">CFBP 6488</strain>
    </source>
</reference>
<dbReference type="Pfam" id="PF03594">
    <property type="entry name" value="BenE"/>
    <property type="match status" value="1"/>
</dbReference>
<feature type="non-terminal residue" evidence="2">
    <location>
        <position position="1"/>
    </location>
</feature>
<sequence length="120" mass="11791">AAARFAPRWAAPTALAAALAVVGFTLAVAGPAPGSSLDLAHLVPRIELTAPVFTVAAAVALGVPLFVVTMASQNLPGVAVLASFGYETPWRAAMTTTAAATLVSAPFGGHAVNLAALSAA</sequence>
<dbReference type="EMBL" id="QWEA01001653">
    <property type="protein sequence ID" value="RII97437.1"/>
    <property type="molecule type" value="Genomic_DNA"/>
</dbReference>
<evidence type="ECO:0000313" key="2">
    <source>
        <dbReference type="EMBL" id="RII97437.1"/>
    </source>
</evidence>
<feature type="non-terminal residue" evidence="2">
    <location>
        <position position="120"/>
    </location>
</feature>
<protein>
    <submittedName>
        <fullName evidence="2">Benzoate transporter</fullName>
    </submittedName>
</protein>
<keyword evidence="1" id="KW-0812">Transmembrane</keyword>
<proteinExistence type="predicted"/>
<dbReference type="Proteomes" id="UP000266634">
    <property type="component" value="Unassembled WGS sequence"/>
</dbReference>
<name>A0A399NUJ9_9MICO</name>
<dbReference type="GO" id="GO:0005886">
    <property type="term" value="C:plasma membrane"/>
    <property type="evidence" value="ECO:0007669"/>
    <property type="project" value="TreeGrafter"/>
</dbReference>
<evidence type="ECO:0000256" key="1">
    <source>
        <dbReference type="SAM" id="Phobius"/>
    </source>
</evidence>
<dbReference type="PANTHER" id="PTHR30199:SF0">
    <property type="entry name" value="INNER MEMBRANE PROTEIN YDCO"/>
    <property type="match status" value="1"/>
</dbReference>
<organism evidence="2 3">
    <name type="scientific">Clavibacter michiganensis subsp. insidiosus</name>
    <dbReference type="NCBI Taxonomy" id="33014"/>
    <lineage>
        <taxon>Bacteria</taxon>
        <taxon>Bacillati</taxon>
        <taxon>Actinomycetota</taxon>
        <taxon>Actinomycetes</taxon>
        <taxon>Micrococcales</taxon>
        <taxon>Microbacteriaceae</taxon>
        <taxon>Clavibacter</taxon>
    </lineage>
</organism>
<gene>
    <name evidence="2" type="ORF">DZF93_20180</name>
</gene>
<dbReference type="PANTHER" id="PTHR30199">
    <property type="entry name" value="MFS FAMILY TRANSPORTER, PREDICTED SUBSTRATE BENZOATE"/>
    <property type="match status" value="1"/>
</dbReference>
<keyword evidence="1" id="KW-1133">Transmembrane helix</keyword>
<dbReference type="GO" id="GO:0042925">
    <property type="term" value="F:benzoate transmembrane transporter activity"/>
    <property type="evidence" value="ECO:0007669"/>
    <property type="project" value="InterPro"/>
</dbReference>
<comment type="caution">
    <text evidence="2">The sequence shown here is derived from an EMBL/GenBank/DDBJ whole genome shotgun (WGS) entry which is preliminary data.</text>
</comment>
<keyword evidence="1" id="KW-0472">Membrane</keyword>
<dbReference type="AlphaFoldDB" id="A0A399NUJ9"/>
<evidence type="ECO:0000313" key="3">
    <source>
        <dbReference type="Proteomes" id="UP000266634"/>
    </source>
</evidence>